<dbReference type="SMART" id="SM00487">
    <property type="entry name" value="DEXDc"/>
    <property type="match status" value="1"/>
</dbReference>
<dbReference type="Pfam" id="PF00270">
    <property type="entry name" value="DEAD"/>
    <property type="match status" value="1"/>
</dbReference>
<dbReference type="InterPro" id="IPR011545">
    <property type="entry name" value="DEAD/DEAH_box_helicase_dom"/>
</dbReference>
<keyword evidence="7 12" id="KW-0067">ATP-binding</keyword>
<feature type="domain" description="DEAD-box RNA helicase Q" evidence="16">
    <location>
        <begin position="203"/>
        <end position="231"/>
    </location>
</feature>
<dbReference type="InterPro" id="IPR014014">
    <property type="entry name" value="RNA_helicase_DEAD_Q_motif"/>
</dbReference>
<gene>
    <name evidence="17" type="ORF">N7G274_002495</name>
</gene>
<dbReference type="InterPro" id="IPR027417">
    <property type="entry name" value="P-loop_NTPase"/>
</dbReference>
<dbReference type="PANTHER" id="PTHR47959">
    <property type="entry name" value="ATP-DEPENDENT RNA HELICASE RHLE-RELATED"/>
    <property type="match status" value="1"/>
</dbReference>
<dbReference type="InterPro" id="IPR001650">
    <property type="entry name" value="Helicase_C-like"/>
</dbReference>
<evidence type="ECO:0000256" key="5">
    <source>
        <dbReference type="ARBA" id="ARBA00022801"/>
    </source>
</evidence>
<evidence type="ECO:0000256" key="13">
    <source>
        <dbReference type="SAM" id="MobiDB-lite"/>
    </source>
</evidence>
<dbReference type="InterPro" id="IPR014001">
    <property type="entry name" value="Helicase_ATP-bd"/>
</dbReference>
<dbReference type="Pfam" id="PF00271">
    <property type="entry name" value="Helicase_C"/>
    <property type="match status" value="1"/>
</dbReference>
<keyword evidence="18" id="KW-1185">Reference proteome</keyword>
<keyword evidence="6 12" id="KW-0347">Helicase</keyword>
<dbReference type="CDD" id="cd18787">
    <property type="entry name" value="SF2_C_DEAD"/>
    <property type="match status" value="1"/>
</dbReference>
<evidence type="ECO:0000259" key="16">
    <source>
        <dbReference type="PROSITE" id="PS51195"/>
    </source>
</evidence>
<evidence type="ECO:0000259" key="14">
    <source>
        <dbReference type="PROSITE" id="PS51192"/>
    </source>
</evidence>
<dbReference type="PROSITE" id="PS00039">
    <property type="entry name" value="DEAD_ATP_HELICASE"/>
    <property type="match status" value="1"/>
</dbReference>
<keyword evidence="5 12" id="KW-0378">Hydrolase</keyword>
<dbReference type="Gene3D" id="3.40.50.300">
    <property type="entry name" value="P-loop containing nucleotide triphosphate hydrolases"/>
    <property type="match status" value="2"/>
</dbReference>
<reference evidence="17 18" key="1">
    <citation type="submission" date="2024-09" db="EMBL/GenBank/DDBJ databases">
        <title>Rethinking Asexuality: The Enigmatic Case of Functional Sexual Genes in Lepraria (Stereocaulaceae).</title>
        <authorList>
            <person name="Doellman M."/>
            <person name="Sun Y."/>
            <person name="Barcenas-Pena A."/>
            <person name="Lumbsch H.T."/>
            <person name="Grewe F."/>
        </authorList>
    </citation>
    <scope>NUCLEOTIDE SEQUENCE [LARGE SCALE GENOMIC DNA]</scope>
    <source>
        <strain evidence="17 18">Mercado 3170</strain>
    </source>
</reference>
<proteinExistence type="inferred from homology"/>
<evidence type="ECO:0000256" key="8">
    <source>
        <dbReference type="ARBA" id="ARBA00022884"/>
    </source>
</evidence>
<evidence type="ECO:0000259" key="15">
    <source>
        <dbReference type="PROSITE" id="PS51194"/>
    </source>
</evidence>
<dbReference type="PROSITE" id="PS51194">
    <property type="entry name" value="HELICASE_CTER"/>
    <property type="match status" value="1"/>
</dbReference>
<evidence type="ECO:0000256" key="3">
    <source>
        <dbReference type="ARBA" id="ARBA00022517"/>
    </source>
</evidence>
<feature type="compositionally biased region" description="Acidic residues" evidence="13">
    <location>
        <begin position="190"/>
        <end position="201"/>
    </location>
</feature>
<evidence type="ECO:0000256" key="6">
    <source>
        <dbReference type="ARBA" id="ARBA00022806"/>
    </source>
</evidence>
<organism evidence="17 18">
    <name type="scientific">Stereocaulon virgatum</name>
    <dbReference type="NCBI Taxonomy" id="373712"/>
    <lineage>
        <taxon>Eukaryota</taxon>
        <taxon>Fungi</taxon>
        <taxon>Dikarya</taxon>
        <taxon>Ascomycota</taxon>
        <taxon>Pezizomycotina</taxon>
        <taxon>Lecanoromycetes</taxon>
        <taxon>OSLEUM clade</taxon>
        <taxon>Lecanoromycetidae</taxon>
        <taxon>Lecanorales</taxon>
        <taxon>Lecanorineae</taxon>
        <taxon>Stereocaulaceae</taxon>
        <taxon>Stereocaulon</taxon>
    </lineage>
</organism>
<evidence type="ECO:0000313" key="17">
    <source>
        <dbReference type="EMBL" id="KAL2044721.1"/>
    </source>
</evidence>
<keyword evidence="9" id="KW-0539">Nucleus</keyword>
<dbReference type="PROSITE" id="PS51195">
    <property type="entry name" value="Q_MOTIF"/>
    <property type="match status" value="1"/>
</dbReference>
<feature type="region of interest" description="Disordered" evidence="13">
    <location>
        <begin position="89"/>
        <end position="201"/>
    </location>
</feature>
<sequence>MAPIEKKRARKVEIAKSRKCQKLSRLGRGPEGERISKAVSLDTLPWQEVAFPESGYEDAEGFFGLEEISDVDVVRDSKLGKVEYKISSKKPEAIKQGESKSILKSKGQQTTRPSQTVDRNEEEWEASTEDVRKELQATTIINETAATRAASRKTEAKARKRRKKESKESAKTKATRQVSSNAFEALSKADEDDNDGLEEGDVSAWDSVDLSGATLASLARLNYCTPTAIQKAAIPDIQIGHDVIGKAPTGSGKTLAFGIPIYERFLIASHTKSLISNTTTEPRKHSPTALILSPTRELAHQLSAHLIDLCSHPTSPNPSIATVTGGLSVHKQQRLLANADIIVGTPGRLWEVINGSPDLSKSLKKIDFLVVDEADRLLSEGHFKEVEEILRVLDLEEDTAGEGPGSANTTSSGDRHRQTLVFSATFQKDLQQKLAGKSQFSGGDLMGKKESMEYLLKKLNFKEEKPKFIDVNPITQMASGLKEGIVECAGTEKDLYLYTLLLHHSNIRTLILTNSINSVRRLTPFLQNLNLPAHALHSQMPQKARLRSIERFSSLSSQHSILIATDVAARGLDILSVELVVHYHLPRAADMYVHRSGRTARAEKSGTSILLCAPEEVQGVRRLVAKVHARNAIASSSNSESKKFYMHTIELDTRVLSRLKQRAMLSKKISDASLAKEKKGHEDNWLKAAAEELGVEYDSEEFAAGEGSKKGRGQGRKRKEAEARALTKAEIGSLRAELREELEKRVNVGVSERYLTAGGVDIDELLRGERVDFLGRVDGRMDDT</sequence>
<keyword evidence="3" id="KW-0690">Ribosome biogenesis</keyword>
<evidence type="ECO:0000256" key="11">
    <source>
        <dbReference type="PROSITE-ProRule" id="PRU00552"/>
    </source>
</evidence>
<feature type="domain" description="Helicase ATP-binding" evidence="14">
    <location>
        <begin position="234"/>
        <end position="434"/>
    </location>
</feature>
<keyword evidence="8" id="KW-0694">RNA-binding</keyword>
<accession>A0ABR4AIP3</accession>
<evidence type="ECO:0000256" key="10">
    <source>
        <dbReference type="ARBA" id="ARBA00047984"/>
    </source>
</evidence>
<name>A0ABR4AIP3_9LECA</name>
<feature type="compositionally biased region" description="Basic and acidic residues" evidence="13">
    <location>
        <begin position="89"/>
        <end position="98"/>
    </location>
</feature>
<dbReference type="EC" id="3.6.4.13" evidence="2"/>
<evidence type="ECO:0000256" key="2">
    <source>
        <dbReference type="ARBA" id="ARBA00012552"/>
    </source>
</evidence>
<evidence type="ECO:0000256" key="9">
    <source>
        <dbReference type="ARBA" id="ARBA00023242"/>
    </source>
</evidence>
<evidence type="ECO:0000313" key="18">
    <source>
        <dbReference type="Proteomes" id="UP001590950"/>
    </source>
</evidence>
<dbReference type="EMBL" id="JBEFKJ010000008">
    <property type="protein sequence ID" value="KAL2044721.1"/>
    <property type="molecule type" value="Genomic_DNA"/>
</dbReference>
<feature type="compositionally biased region" description="Polar residues" evidence="13">
    <location>
        <begin position="106"/>
        <end position="117"/>
    </location>
</feature>
<comment type="similarity">
    <text evidence="12">Belongs to the DEAD box helicase family.</text>
</comment>
<feature type="short sequence motif" description="Q motif" evidence="11">
    <location>
        <begin position="203"/>
        <end position="231"/>
    </location>
</feature>
<dbReference type="SMART" id="SM00490">
    <property type="entry name" value="HELICc"/>
    <property type="match status" value="1"/>
</dbReference>
<evidence type="ECO:0000256" key="7">
    <source>
        <dbReference type="ARBA" id="ARBA00022840"/>
    </source>
</evidence>
<evidence type="ECO:0000256" key="4">
    <source>
        <dbReference type="ARBA" id="ARBA00022741"/>
    </source>
</evidence>
<dbReference type="SUPFAM" id="SSF52540">
    <property type="entry name" value="P-loop containing nucleoside triphosphate hydrolases"/>
    <property type="match status" value="1"/>
</dbReference>
<keyword evidence="4 12" id="KW-0547">Nucleotide-binding</keyword>
<comment type="subcellular location">
    <subcellularLocation>
        <location evidence="1">Nucleus</location>
    </subcellularLocation>
</comment>
<dbReference type="InterPro" id="IPR050079">
    <property type="entry name" value="DEAD_box_RNA_helicase"/>
</dbReference>
<evidence type="ECO:0000256" key="1">
    <source>
        <dbReference type="ARBA" id="ARBA00004123"/>
    </source>
</evidence>
<dbReference type="Proteomes" id="UP001590950">
    <property type="component" value="Unassembled WGS sequence"/>
</dbReference>
<protein>
    <recommendedName>
        <fullName evidence="2">RNA helicase</fullName>
        <ecNumber evidence="2">3.6.4.13</ecNumber>
    </recommendedName>
</protein>
<dbReference type="PANTHER" id="PTHR47959:SF1">
    <property type="entry name" value="ATP-DEPENDENT RNA HELICASE DBPA"/>
    <property type="match status" value="1"/>
</dbReference>
<dbReference type="InterPro" id="IPR000629">
    <property type="entry name" value="RNA-helicase_DEAD-box_CS"/>
</dbReference>
<dbReference type="PROSITE" id="PS51192">
    <property type="entry name" value="HELICASE_ATP_BIND_1"/>
    <property type="match status" value="1"/>
</dbReference>
<feature type="domain" description="Helicase C-terminal" evidence="15">
    <location>
        <begin position="494"/>
        <end position="645"/>
    </location>
</feature>
<comment type="catalytic activity">
    <reaction evidence="10">
        <text>ATP + H2O = ADP + phosphate + H(+)</text>
        <dbReference type="Rhea" id="RHEA:13065"/>
        <dbReference type="ChEBI" id="CHEBI:15377"/>
        <dbReference type="ChEBI" id="CHEBI:15378"/>
        <dbReference type="ChEBI" id="CHEBI:30616"/>
        <dbReference type="ChEBI" id="CHEBI:43474"/>
        <dbReference type="ChEBI" id="CHEBI:456216"/>
        <dbReference type="EC" id="3.6.4.13"/>
    </reaction>
</comment>
<comment type="caution">
    <text evidence="17">The sequence shown here is derived from an EMBL/GenBank/DDBJ whole genome shotgun (WGS) entry which is preliminary data.</text>
</comment>
<evidence type="ECO:0000256" key="12">
    <source>
        <dbReference type="RuleBase" id="RU000492"/>
    </source>
</evidence>